<keyword evidence="2" id="KW-1133">Transmembrane helix</keyword>
<keyword evidence="4" id="KW-1185">Reference proteome</keyword>
<feature type="region of interest" description="Disordered" evidence="1">
    <location>
        <begin position="1"/>
        <end position="20"/>
    </location>
</feature>
<protein>
    <submittedName>
        <fullName evidence="3">Uncharacterized protein</fullName>
    </submittedName>
</protein>
<keyword evidence="2" id="KW-0812">Transmembrane</keyword>
<dbReference type="OrthoDB" id="8454376at2"/>
<feature type="transmembrane region" description="Helical" evidence="2">
    <location>
        <begin position="93"/>
        <end position="112"/>
    </location>
</feature>
<dbReference type="AlphaFoldDB" id="A0A2P7BEV8"/>
<evidence type="ECO:0000313" key="3">
    <source>
        <dbReference type="EMBL" id="PSH65024.1"/>
    </source>
</evidence>
<accession>A0A2P7BEV8</accession>
<sequence>MKDKIPLDRPGSLDSEPGSDTYLVDQVLEARDKSDHDANRPVDVAEELNTMRAEIDKITESIGLLAGSAKTLVSETPTILEQELRSLVQRKPLTALIGTVALSFGLALRLIGPSNRRSY</sequence>
<proteinExistence type="predicted"/>
<gene>
    <name evidence="3" type="ORF">CU103_08250</name>
</gene>
<organism evidence="3 4">
    <name type="scientific">Phyllobacterium sophorae</name>
    <dbReference type="NCBI Taxonomy" id="1520277"/>
    <lineage>
        <taxon>Bacteria</taxon>
        <taxon>Pseudomonadati</taxon>
        <taxon>Pseudomonadota</taxon>
        <taxon>Alphaproteobacteria</taxon>
        <taxon>Hyphomicrobiales</taxon>
        <taxon>Phyllobacteriaceae</taxon>
        <taxon>Phyllobacterium</taxon>
    </lineage>
</organism>
<dbReference type="RefSeq" id="WP_106663439.1">
    <property type="nucleotide sequence ID" value="NZ_PGGM01000003.1"/>
</dbReference>
<keyword evidence="2" id="KW-0472">Membrane</keyword>
<comment type="caution">
    <text evidence="3">The sequence shown here is derived from an EMBL/GenBank/DDBJ whole genome shotgun (WGS) entry which is preliminary data.</text>
</comment>
<evidence type="ECO:0000256" key="2">
    <source>
        <dbReference type="SAM" id="Phobius"/>
    </source>
</evidence>
<name>A0A2P7BEV8_9HYPH</name>
<evidence type="ECO:0000256" key="1">
    <source>
        <dbReference type="SAM" id="MobiDB-lite"/>
    </source>
</evidence>
<dbReference type="Proteomes" id="UP000241764">
    <property type="component" value="Unassembled WGS sequence"/>
</dbReference>
<reference evidence="4" key="1">
    <citation type="submission" date="2017-11" db="EMBL/GenBank/DDBJ databases">
        <authorList>
            <person name="Kuznetsova I."/>
            <person name="Sazanova A."/>
            <person name="Chirak E."/>
            <person name="Safronova V."/>
            <person name="Willems A."/>
        </authorList>
    </citation>
    <scope>NUCLEOTIDE SEQUENCE [LARGE SCALE GENOMIC DNA]</scope>
    <source>
        <strain evidence="4">CCBAU 03422</strain>
    </source>
</reference>
<dbReference type="EMBL" id="PGGM01000003">
    <property type="protein sequence ID" value="PSH65024.1"/>
    <property type="molecule type" value="Genomic_DNA"/>
</dbReference>
<evidence type="ECO:0000313" key="4">
    <source>
        <dbReference type="Proteomes" id="UP000241764"/>
    </source>
</evidence>